<dbReference type="SUPFAM" id="SSF55729">
    <property type="entry name" value="Acyl-CoA N-acyltransferases (Nat)"/>
    <property type="match status" value="1"/>
</dbReference>
<evidence type="ECO:0000313" key="3">
    <source>
        <dbReference type="Proteomes" id="UP000650424"/>
    </source>
</evidence>
<dbReference type="InterPro" id="IPR016181">
    <property type="entry name" value="Acyl_CoA_acyltransferase"/>
</dbReference>
<organism evidence="2 3">
    <name type="scientific">Undibacterium hunanense</name>
    <dbReference type="NCBI Taxonomy" id="2762292"/>
    <lineage>
        <taxon>Bacteria</taxon>
        <taxon>Pseudomonadati</taxon>
        <taxon>Pseudomonadota</taxon>
        <taxon>Betaproteobacteria</taxon>
        <taxon>Burkholderiales</taxon>
        <taxon>Oxalobacteraceae</taxon>
        <taxon>Undibacterium</taxon>
    </lineage>
</organism>
<dbReference type="EMBL" id="JACOGF010000017">
    <property type="protein sequence ID" value="MBC3920567.1"/>
    <property type="molecule type" value="Genomic_DNA"/>
</dbReference>
<sequence length="376" mass="43559">MLNTEKFIVTTETGFDALAAPWRQLETQVAHLLPFQTFDWNRAWWAVFSDSSWFHKDELAICTLYQEQQLVAVMPLTNTHVGLHNLFIYRYVRPFGADPNLTEIRVPLALPAYTETILQQWEDLSKQETFGLTEFQIIHTRQHAAHFLATNSAMHPLEARDIPNFILQLDTDWPNFKTGLKRNIKESLRHCYNSLARDNLQIKLQVWRGNAAVLQNINTFYALHGARAMAKNTVEHPDYFADDRHRAFILALLDSPFASRIILFGLELDGKTVAMRMAFAMGDELYLYYSGYDLQYAKYSIMTTLQAEIIQWGFTQGLKRINLSVGGDVSKTRWEPGVIDYAEYQCVKNSPWRRNLGKTILKVRKLRKSWSASKQE</sequence>
<protein>
    <submittedName>
        <fullName evidence="2">GNAT family N-acetyltransferase</fullName>
    </submittedName>
</protein>
<gene>
    <name evidence="2" type="ORF">H8L32_24090</name>
</gene>
<reference evidence="2 3" key="1">
    <citation type="submission" date="2020-08" db="EMBL/GenBank/DDBJ databases">
        <title>Novel species isolated from subtropical streams in China.</title>
        <authorList>
            <person name="Lu H."/>
        </authorList>
    </citation>
    <scope>NUCLEOTIDE SEQUENCE [LARGE SCALE GENOMIC DNA]</scope>
    <source>
        <strain evidence="2 3">CY18W</strain>
    </source>
</reference>
<evidence type="ECO:0000313" key="2">
    <source>
        <dbReference type="EMBL" id="MBC3920567.1"/>
    </source>
</evidence>
<evidence type="ECO:0000259" key="1">
    <source>
        <dbReference type="Pfam" id="PF13480"/>
    </source>
</evidence>
<accession>A0ABR6ZXG8</accession>
<proteinExistence type="predicted"/>
<dbReference type="Proteomes" id="UP000650424">
    <property type="component" value="Unassembled WGS sequence"/>
</dbReference>
<dbReference type="InterPro" id="IPR038740">
    <property type="entry name" value="BioF2-like_GNAT_dom"/>
</dbReference>
<keyword evidence="3" id="KW-1185">Reference proteome</keyword>
<dbReference type="RefSeq" id="WP_186950215.1">
    <property type="nucleotide sequence ID" value="NZ_JACOGF010000017.1"/>
</dbReference>
<dbReference type="Gene3D" id="3.40.630.30">
    <property type="match status" value="1"/>
</dbReference>
<dbReference type="Pfam" id="PF13480">
    <property type="entry name" value="Acetyltransf_6"/>
    <property type="match status" value="1"/>
</dbReference>
<feature type="domain" description="BioF2-like acetyltransferase" evidence="1">
    <location>
        <begin position="185"/>
        <end position="327"/>
    </location>
</feature>
<comment type="caution">
    <text evidence="2">The sequence shown here is derived from an EMBL/GenBank/DDBJ whole genome shotgun (WGS) entry which is preliminary data.</text>
</comment>
<name>A0ABR6ZXG8_9BURK</name>